<dbReference type="InterPro" id="IPR003439">
    <property type="entry name" value="ABC_transporter-like_ATP-bd"/>
</dbReference>
<keyword evidence="1" id="KW-0547">Nucleotide-binding</keyword>
<reference evidence="4 5" key="1">
    <citation type="submission" date="2016-10" db="EMBL/GenBank/DDBJ databases">
        <authorList>
            <person name="de Groot N.N."/>
        </authorList>
    </citation>
    <scope>NUCLEOTIDE SEQUENCE [LARGE SCALE GENOMIC DNA]</scope>
    <source>
        <strain evidence="4 5">DSM 22126</strain>
    </source>
</reference>
<evidence type="ECO:0000256" key="1">
    <source>
        <dbReference type="ARBA" id="ARBA00022741"/>
    </source>
</evidence>
<sequence>MWGARHVTVRFGATTALDDVGLDLPEGRVTSIVGGDGAGKTTLVRALLRRVPLDGGAADVPDLTEVGYQPSTSGVWPALSVRQNLEFAGVAYGMSAATIRERGDELLETAALTHATSRLGSELSGGMRQKLGFCMAMLHRPRLLLLDEPSTGVDPVSRVELWRLVTQAAARGTAVGMTTTYLDEAERASTVVALDAGTVLTAGDPTAVVHEVPGTVSATDHRPAGRRTWRRGTAFHTWTPPGETAPGDEITPDLEDALIALSLARTQEDHR</sequence>
<dbReference type="GO" id="GO:0005524">
    <property type="term" value="F:ATP binding"/>
    <property type="evidence" value="ECO:0007669"/>
    <property type="project" value="UniProtKB-KW"/>
</dbReference>
<dbReference type="Pfam" id="PF00005">
    <property type="entry name" value="ABC_tran"/>
    <property type="match status" value="1"/>
</dbReference>
<keyword evidence="5" id="KW-1185">Reference proteome</keyword>
<dbReference type="SUPFAM" id="SSF52540">
    <property type="entry name" value="P-loop containing nucleoside triphosphate hydrolases"/>
    <property type="match status" value="1"/>
</dbReference>
<evidence type="ECO:0000313" key="5">
    <source>
        <dbReference type="Proteomes" id="UP000185663"/>
    </source>
</evidence>
<name>A0A1H1MP47_9CELL</name>
<dbReference type="PANTHER" id="PTHR43038">
    <property type="entry name" value="ATP-BINDING CASSETTE, SUB-FAMILY H, MEMBER 1"/>
    <property type="match status" value="1"/>
</dbReference>
<dbReference type="PROSITE" id="PS00211">
    <property type="entry name" value="ABC_TRANSPORTER_1"/>
    <property type="match status" value="1"/>
</dbReference>
<dbReference type="OrthoDB" id="9804819at2"/>
<evidence type="ECO:0000259" key="3">
    <source>
        <dbReference type="PROSITE" id="PS50893"/>
    </source>
</evidence>
<dbReference type="STRING" id="545619.SAMN04489860_0297"/>
<dbReference type="InterPro" id="IPR017871">
    <property type="entry name" value="ABC_transporter-like_CS"/>
</dbReference>
<dbReference type="InterPro" id="IPR003593">
    <property type="entry name" value="AAA+_ATPase"/>
</dbReference>
<dbReference type="RefSeq" id="WP_083371314.1">
    <property type="nucleotide sequence ID" value="NZ_LT629776.1"/>
</dbReference>
<evidence type="ECO:0000313" key="4">
    <source>
        <dbReference type="EMBL" id="SDR88526.1"/>
    </source>
</evidence>
<dbReference type="PANTHER" id="PTHR43038:SF3">
    <property type="entry name" value="ABC TRANSPORTER G FAMILY MEMBER 20 ISOFORM X1"/>
    <property type="match status" value="1"/>
</dbReference>
<dbReference type="InterPro" id="IPR027417">
    <property type="entry name" value="P-loop_NTPase"/>
</dbReference>
<dbReference type="PROSITE" id="PS50893">
    <property type="entry name" value="ABC_TRANSPORTER_2"/>
    <property type="match status" value="1"/>
</dbReference>
<dbReference type="CDD" id="cd03230">
    <property type="entry name" value="ABC_DR_subfamily_A"/>
    <property type="match status" value="1"/>
</dbReference>
<protein>
    <submittedName>
        <fullName evidence="4">ABC-2 type transport system ATP-binding protein</fullName>
    </submittedName>
</protein>
<feature type="domain" description="ABC transporter" evidence="3">
    <location>
        <begin position="2"/>
        <end position="221"/>
    </location>
</feature>
<evidence type="ECO:0000256" key="2">
    <source>
        <dbReference type="ARBA" id="ARBA00022840"/>
    </source>
</evidence>
<dbReference type="EMBL" id="LT629776">
    <property type="protein sequence ID" value="SDR88526.1"/>
    <property type="molecule type" value="Genomic_DNA"/>
</dbReference>
<dbReference type="Gene3D" id="3.40.50.300">
    <property type="entry name" value="P-loop containing nucleotide triphosphate hydrolases"/>
    <property type="match status" value="1"/>
</dbReference>
<dbReference type="SMART" id="SM00382">
    <property type="entry name" value="AAA"/>
    <property type="match status" value="1"/>
</dbReference>
<organism evidence="4 5">
    <name type="scientific">Paraoerskovia marina</name>
    <dbReference type="NCBI Taxonomy" id="545619"/>
    <lineage>
        <taxon>Bacteria</taxon>
        <taxon>Bacillati</taxon>
        <taxon>Actinomycetota</taxon>
        <taxon>Actinomycetes</taxon>
        <taxon>Micrococcales</taxon>
        <taxon>Cellulomonadaceae</taxon>
        <taxon>Paraoerskovia</taxon>
    </lineage>
</organism>
<dbReference type="GO" id="GO:0016887">
    <property type="term" value="F:ATP hydrolysis activity"/>
    <property type="evidence" value="ECO:0007669"/>
    <property type="project" value="InterPro"/>
</dbReference>
<gene>
    <name evidence="4" type="ORF">SAMN04489860_0297</name>
</gene>
<dbReference type="AlphaFoldDB" id="A0A1H1MP47"/>
<proteinExistence type="predicted"/>
<keyword evidence="2 4" id="KW-0067">ATP-binding</keyword>
<accession>A0A1H1MP47</accession>
<dbReference type="Proteomes" id="UP000185663">
    <property type="component" value="Chromosome I"/>
</dbReference>
<dbReference type="eggNOG" id="COG1131">
    <property type="taxonomic scope" value="Bacteria"/>
</dbReference>